<evidence type="ECO:0000256" key="1">
    <source>
        <dbReference type="SAM" id="Phobius"/>
    </source>
</evidence>
<organism evidence="2 3">
    <name type="scientific">Bordetella flabilis</name>
    <dbReference type="NCBI Taxonomy" id="463014"/>
    <lineage>
        <taxon>Bacteria</taxon>
        <taxon>Pseudomonadati</taxon>
        <taxon>Pseudomonadota</taxon>
        <taxon>Betaproteobacteria</taxon>
        <taxon>Burkholderiales</taxon>
        <taxon>Alcaligenaceae</taxon>
        <taxon>Bordetella</taxon>
    </lineage>
</organism>
<keyword evidence="1" id="KW-0812">Transmembrane</keyword>
<dbReference type="AlphaFoldDB" id="A0A193GLX6"/>
<keyword evidence="3" id="KW-1185">Reference proteome</keyword>
<protein>
    <submittedName>
        <fullName evidence="2">Uncharacterized protein</fullName>
    </submittedName>
</protein>
<reference evidence="2 3" key="1">
    <citation type="submission" date="2016-06" db="EMBL/GenBank/DDBJ databases">
        <title>Complete genome sequences of Bordetella bronchialis and Bordetella flabilis.</title>
        <authorList>
            <person name="LiPuma J.J."/>
            <person name="Spilker T."/>
        </authorList>
    </citation>
    <scope>NUCLEOTIDE SEQUENCE [LARGE SCALE GENOMIC DNA]</scope>
    <source>
        <strain evidence="2 3">AU10664</strain>
        <plasmid evidence="2 3">unnamed1</plasmid>
    </source>
</reference>
<keyword evidence="2" id="KW-0614">Plasmid</keyword>
<evidence type="ECO:0000313" key="3">
    <source>
        <dbReference type="Proteomes" id="UP000091926"/>
    </source>
</evidence>
<keyword evidence="1" id="KW-1133">Transmembrane helix</keyword>
<sequence length="173" mass="20105">MVNGEGIPRGAHIGTYLLDEVVRWAKQWPTAQVRQISLSTVDGSDENRERRNRLYEQFGIVFEYTPDRRSGVSLSTMVAAQLTPVAPEVWGENIEEWGLVEYLRHGCAQIKDLSYSNNRLERVRRDLVAEIEAARARPLRWACRQLWMRYQFNILVIFFVTCVGVMMWAKLSQ</sequence>
<accession>A0A193GLX6</accession>
<evidence type="ECO:0000313" key="2">
    <source>
        <dbReference type="EMBL" id="ANN80870.1"/>
    </source>
</evidence>
<dbReference type="Proteomes" id="UP000091926">
    <property type="component" value="Plasmid unnamed1"/>
</dbReference>
<dbReference type="KEGG" id="bfz:BAU07_26475"/>
<feature type="transmembrane region" description="Helical" evidence="1">
    <location>
        <begin position="150"/>
        <end position="169"/>
    </location>
</feature>
<name>A0A193GLX6_9BORD</name>
<keyword evidence="1" id="KW-0472">Membrane</keyword>
<proteinExistence type="predicted"/>
<geneLocation type="plasmid" evidence="2 3">
    <name>unnamed1</name>
</geneLocation>
<gene>
    <name evidence="2" type="ORF">BAU07_26475</name>
</gene>
<dbReference type="EMBL" id="CP016173">
    <property type="protein sequence ID" value="ANN80870.1"/>
    <property type="molecule type" value="Genomic_DNA"/>
</dbReference>